<name>A0A238H1E2_9BURK</name>
<evidence type="ECO:0000256" key="1">
    <source>
        <dbReference type="SAM" id="MobiDB-lite"/>
    </source>
</evidence>
<accession>A0A238H1E2</accession>
<evidence type="ECO:0000313" key="3">
    <source>
        <dbReference type="Proteomes" id="UP000198460"/>
    </source>
</evidence>
<reference evidence="2 3" key="1">
    <citation type="submission" date="2017-04" db="EMBL/GenBank/DDBJ databases">
        <authorList>
            <person name="Afonso C.L."/>
            <person name="Miller P.J."/>
            <person name="Scott M.A."/>
            <person name="Spackman E."/>
            <person name="Goraichik I."/>
            <person name="Dimitrov K.M."/>
            <person name="Suarez D.L."/>
            <person name="Swayne D.E."/>
        </authorList>
    </citation>
    <scope>NUCLEOTIDE SEQUENCE [LARGE SCALE GENOMIC DNA]</scope>
    <source>
        <strain evidence="2">LMG 28154</strain>
    </source>
</reference>
<protein>
    <submittedName>
        <fullName evidence="2">Uncharacterized protein</fullName>
    </submittedName>
</protein>
<sequence>MPRHAQVRAEADVRGRLDGRRPTRDNGHAPESGEPAGCACWQ</sequence>
<gene>
    <name evidence="2" type="ORF">BSIN_2239</name>
</gene>
<dbReference type="EMBL" id="FXAN01000037">
    <property type="protein sequence ID" value="SMF99022.1"/>
    <property type="molecule type" value="Genomic_DNA"/>
</dbReference>
<proteinExistence type="predicted"/>
<dbReference type="Proteomes" id="UP000198460">
    <property type="component" value="Unassembled WGS sequence"/>
</dbReference>
<evidence type="ECO:0000313" key="2">
    <source>
        <dbReference type="EMBL" id="SMF99022.1"/>
    </source>
</evidence>
<feature type="region of interest" description="Disordered" evidence="1">
    <location>
        <begin position="1"/>
        <end position="42"/>
    </location>
</feature>
<feature type="compositionally biased region" description="Basic and acidic residues" evidence="1">
    <location>
        <begin position="7"/>
        <end position="28"/>
    </location>
</feature>
<dbReference type="AlphaFoldDB" id="A0A238H1E2"/>
<organism evidence="2 3">
    <name type="scientific">Burkholderia singularis</name>
    <dbReference type="NCBI Taxonomy" id="1503053"/>
    <lineage>
        <taxon>Bacteria</taxon>
        <taxon>Pseudomonadati</taxon>
        <taxon>Pseudomonadota</taxon>
        <taxon>Betaproteobacteria</taxon>
        <taxon>Burkholderiales</taxon>
        <taxon>Burkholderiaceae</taxon>
        <taxon>Burkholderia</taxon>
        <taxon>pseudomallei group</taxon>
    </lineage>
</organism>